<gene>
    <name evidence="2" type="ORF">SAMN05443637_116160</name>
</gene>
<proteinExistence type="predicted"/>
<evidence type="ECO:0000256" key="1">
    <source>
        <dbReference type="SAM" id="Phobius"/>
    </source>
</evidence>
<dbReference type="EMBL" id="FRAP01000016">
    <property type="protein sequence ID" value="SHL03522.1"/>
    <property type="molecule type" value="Genomic_DNA"/>
</dbReference>
<feature type="transmembrane region" description="Helical" evidence="1">
    <location>
        <begin position="20"/>
        <end position="40"/>
    </location>
</feature>
<feature type="transmembrane region" description="Helical" evidence="1">
    <location>
        <begin position="46"/>
        <end position="65"/>
    </location>
</feature>
<dbReference type="AlphaFoldDB" id="A0A1M6XC47"/>
<accession>A0A1M6XC47</accession>
<keyword evidence="1" id="KW-0472">Membrane</keyword>
<organism evidence="2 3">
    <name type="scientific">Pseudonocardia thermophila</name>
    <dbReference type="NCBI Taxonomy" id="1848"/>
    <lineage>
        <taxon>Bacteria</taxon>
        <taxon>Bacillati</taxon>
        <taxon>Actinomycetota</taxon>
        <taxon>Actinomycetes</taxon>
        <taxon>Pseudonocardiales</taxon>
        <taxon>Pseudonocardiaceae</taxon>
        <taxon>Pseudonocardia</taxon>
    </lineage>
</organism>
<keyword evidence="1" id="KW-0812">Transmembrane</keyword>
<evidence type="ECO:0000313" key="2">
    <source>
        <dbReference type="EMBL" id="SHL03522.1"/>
    </source>
</evidence>
<dbReference type="Proteomes" id="UP000184363">
    <property type="component" value="Unassembled WGS sequence"/>
</dbReference>
<evidence type="ECO:0000313" key="3">
    <source>
        <dbReference type="Proteomes" id="UP000184363"/>
    </source>
</evidence>
<keyword evidence="1" id="KW-1133">Transmembrane helix</keyword>
<keyword evidence="3" id="KW-1185">Reference proteome</keyword>
<dbReference type="RefSeq" id="WP_073458786.1">
    <property type="nucleotide sequence ID" value="NZ_CALGVN010000027.1"/>
</dbReference>
<sequence length="102" mass="10672">MSSDRISWGGPTDSPDYPPLLAALLVVCVLGLAGALWPALDRAASLVGAGTLALTVIVALGRLLARWVRERREDRADLAAGARWRATHTATARPVSTAGSAR</sequence>
<protein>
    <submittedName>
        <fullName evidence="2">Uncharacterized protein</fullName>
    </submittedName>
</protein>
<dbReference type="STRING" id="1848.SAMN05443637_116160"/>
<name>A0A1M6XC47_PSETH</name>
<reference evidence="2 3" key="1">
    <citation type="submission" date="2016-11" db="EMBL/GenBank/DDBJ databases">
        <authorList>
            <person name="Jaros S."/>
            <person name="Januszkiewicz K."/>
            <person name="Wedrychowicz H."/>
        </authorList>
    </citation>
    <scope>NUCLEOTIDE SEQUENCE [LARGE SCALE GENOMIC DNA]</scope>
    <source>
        <strain evidence="2 3">DSM 43832</strain>
    </source>
</reference>